<feature type="transmembrane region" description="Helical" evidence="5">
    <location>
        <begin position="594"/>
        <end position="613"/>
    </location>
</feature>
<dbReference type="AlphaFoldDB" id="Q9R9K9"/>
<keyword evidence="2" id="KW-1003">Cell membrane</keyword>
<keyword evidence="6" id="KW-0732">Signal</keyword>
<keyword evidence="5" id="KW-1133">Transmembrane helix</keyword>
<dbReference type="PROSITE" id="PS51379">
    <property type="entry name" value="4FE4S_FER_2"/>
    <property type="match status" value="1"/>
</dbReference>
<proteinExistence type="predicted"/>
<dbReference type="PANTHER" id="PTHR30224:SF4">
    <property type="entry name" value="ELECTRON TRANSPORT PROTEIN YCCM-RELATED"/>
    <property type="match status" value="1"/>
</dbReference>
<evidence type="ECO:0000256" key="4">
    <source>
        <dbReference type="SAM" id="MobiDB-lite"/>
    </source>
</evidence>
<dbReference type="InterPro" id="IPR017896">
    <property type="entry name" value="4Fe4S_Fe-S-bd"/>
</dbReference>
<sequence>MKILRLVLTIASLLLPALPAAAESVLAQLLPEQDAAELVPGADGFGPIRADLAVAPVLKGGETVADAFVTSDFVGTTGYSGKPIHTLVALDEDAKVAGVRRVKHSEPIVLIGIPEAKVKALGEGYRGLDLVAEAQSGGTAHEVEIISGATVTVMVIDDSIVRSGLKVARALGLGGLAPETVAAGPKFEIDPEAVPPADWHEMEGDGTLRRLSLDVGQVNAAFAANPDARAAERALTQAPETTFIEMQAGLVSVPAIGGALLGPAQDANLKSWLAPGDQAIAVMGRGLYSFKGSGYVRGGIFDRIVLIQDDVSVRFRDRDHRRMNAIAAEGAPEFTEMDLFKIPAASGFDPAKPFRIQLLVQREVGPIEKVFHTFDLGYQLPQKYLRSIAPAPEAAAPAAQADESQAQAQLWKRIWLDSKPKIAGLAAMLLVLTGVFFFQSFTTRYERAFYVFRMAYLTVTLVFLGWYANAQLSVVNLMALFGSLVNGFSWQAFLLDPLTFILWFAVAAALLFWGRGAYCGWLCPFGALQELTNQVARKLRIPQWTLPWGLHERLWPVKYMIFLGLFGVSLMSVEQAEHLAEVEPFKTAIILKFIRAWPFVAYAAALLIAGLFVERFYCRYLCPLGAALAIPARMRMFDWLKRYHECGNPCQTCARQCPVQSIHPTGEINPNECINCLHCQVLYQSETTCPVVIKKLKRREAVAAGSMPKLGQPPAGHPNAGPQD</sequence>
<dbReference type="PANTHER" id="PTHR30224">
    <property type="entry name" value="ELECTRON TRANSPORT PROTEIN"/>
    <property type="match status" value="1"/>
</dbReference>
<feature type="signal peptide" evidence="6">
    <location>
        <begin position="1"/>
        <end position="22"/>
    </location>
</feature>
<evidence type="ECO:0000313" key="8">
    <source>
        <dbReference type="EMBL" id="CAB53350.1"/>
    </source>
</evidence>
<dbReference type="InterPro" id="IPR052378">
    <property type="entry name" value="NosR_regulator"/>
</dbReference>
<evidence type="ECO:0000256" key="6">
    <source>
        <dbReference type="SAM" id="SignalP"/>
    </source>
</evidence>
<gene>
    <name evidence="8" type="primary">nosR</name>
</gene>
<dbReference type="SMART" id="SM00900">
    <property type="entry name" value="FMN_bind"/>
    <property type="match status" value="1"/>
</dbReference>
<dbReference type="Pfam" id="PF04205">
    <property type="entry name" value="FMN_bind"/>
    <property type="match status" value="1"/>
</dbReference>
<feature type="transmembrane region" description="Helical" evidence="5">
    <location>
        <begin position="500"/>
        <end position="518"/>
    </location>
</feature>
<dbReference type="SUPFAM" id="SSF54862">
    <property type="entry name" value="4Fe-4S ferredoxins"/>
    <property type="match status" value="1"/>
</dbReference>
<feature type="region of interest" description="Disordered" evidence="4">
    <location>
        <begin position="705"/>
        <end position="724"/>
    </location>
</feature>
<accession>Q9R9K9</accession>
<name>Q9R9K9_PARDE</name>
<feature type="chain" id="PRO_5004331780" evidence="6">
    <location>
        <begin position="23"/>
        <end position="724"/>
    </location>
</feature>
<dbReference type="PIRSF" id="PIRSF036354">
    <property type="entry name" value="NosR"/>
    <property type="match status" value="1"/>
</dbReference>
<feature type="transmembrane region" description="Helical" evidence="5">
    <location>
        <begin position="422"/>
        <end position="438"/>
    </location>
</feature>
<protein>
    <submittedName>
        <fullName evidence="8">NosR protein</fullName>
    </submittedName>
</protein>
<dbReference type="InterPro" id="IPR011399">
    <property type="entry name" value="NosR"/>
</dbReference>
<dbReference type="Pfam" id="PF12801">
    <property type="entry name" value="Fer4_5"/>
    <property type="match status" value="2"/>
</dbReference>
<evidence type="ECO:0000256" key="5">
    <source>
        <dbReference type="SAM" id="Phobius"/>
    </source>
</evidence>
<dbReference type="GO" id="GO:0003677">
    <property type="term" value="F:DNA binding"/>
    <property type="evidence" value="ECO:0007669"/>
    <property type="project" value="InterPro"/>
</dbReference>
<feature type="transmembrane region" description="Helical" evidence="5">
    <location>
        <begin position="554"/>
        <end position="573"/>
    </location>
</feature>
<evidence type="ECO:0000256" key="2">
    <source>
        <dbReference type="ARBA" id="ARBA00022475"/>
    </source>
</evidence>
<dbReference type="InterPro" id="IPR007329">
    <property type="entry name" value="FMN-bd"/>
</dbReference>
<evidence type="ECO:0000259" key="7">
    <source>
        <dbReference type="PROSITE" id="PS51379"/>
    </source>
</evidence>
<dbReference type="GO" id="GO:0010181">
    <property type="term" value="F:FMN binding"/>
    <property type="evidence" value="ECO:0007669"/>
    <property type="project" value="InterPro"/>
</dbReference>
<feature type="transmembrane region" description="Helical" evidence="5">
    <location>
        <begin position="450"/>
        <end position="468"/>
    </location>
</feature>
<keyword evidence="3 5" id="KW-0472">Membrane</keyword>
<dbReference type="GO" id="GO:0045893">
    <property type="term" value="P:positive regulation of DNA-templated transcription"/>
    <property type="evidence" value="ECO:0007669"/>
    <property type="project" value="InterPro"/>
</dbReference>
<evidence type="ECO:0000256" key="1">
    <source>
        <dbReference type="ARBA" id="ARBA00004236"/>
    </source>
</evidence>
<evidence type="ECO:0000256" key="3">
    <source>
        <dbReference type="ARBA" id="ARBA00023136"/>
    </source>
</evidence>
<feature type="domain" description="4Fe-4S ferredoxin-type" evidence="7">
    <location>
        <begin position="637"/>
        <end position="667"/>
    </location>
</feature>
<organism evidence="8">
    <name type="scientific">Paracoccus denitrificans</name>
    <dbReference type="NCBI Taxonomy" id="266"/>
    <lineage>
        <taxon>Bacteria</taxon>
        <taxon>Pseudomonadati</taxon>
        <taxon>Pseudomonadota</taxon>
        <taxon>Alphaproteobacteria</taxon>
        <taxon>Rhodobacterales</taxon>
        <taxon>Paracoccaceae</taxon>
        <taxon>Paracoccus</taxon>
    </lineage>
</organism>
<dbReference type="EMBL" id="AJ010260">
    <property type="protein sequence ID" value="CAB53350.1"/>
    <property type="molecule type" value="Genomic_DNA"/>
</dbReference>
<reference evidence="8" key="1">
    <citation type="journal article" date="2000" name="J. Bacteriol.">
        <title>The NosX and NirX proteins of Paracoccus denitrificans are functional homologues: their role in maturation of nitrous oxide reductase.</title>
        <authorList>
            <person name="Saunders N.F.W."/>
            <person name="Hornberg J.J."/>
            <person name="Reijnders W.N.M."/>
            <person name="Westerhoff H.V."/>
            <person name="de Vries S."/>
            <person name="van Spanning R.J.M."/>
        </authorList>
    </citation>
    <scope>NUCLEOTIDE SEQUENCE</scope>
    <source>
        <strain evidence="8">Pd1222</strain>
    </source>
</reference>
<dbReference type="GO" id="GO:0005886">
    <property type="term" value="C:plasma membrane"/>
    <property type="evidence" value="ECO:0007669"/>
    <property type="project" value="UniProtKB-SubCell"/>
</dbReference>
<comment type="subcellular location">
    <subcellularLocation>
        <location evidence="1">Cell membrane</location>
    </subcellularLocation>
</comment>
<keyword evidence="5" id="KW-0812">Transmembrane</keyword>